<dbReference type="Pfam" id="PF12697">
    <property type="entry name" value="Abhydrolase_6"/>
    <property type="match status" value="1"/>
</dbReference>
<dbReference type="InterPro" id="IPR052897">
    <property type="entry name" value="Sec-Metab_Biosynth_Hydrolase"/>
</dbReference>
<keyword evidence="3" id="KW-1185">Reference proteome</keyword>
<dbReference type="PANTHER" id="PTHR37017">
    <property type="entry name" value="AB HYDROLASE-1 DOMAIN-CONTAINING PROTEIN-RELATED"/>
    <property type="match status" value="1"/>
</dbReference>
<accession>A0A3M0I604</accession>
<dbReference type="InterPro" id="IPR000073">
    <property type="entry name" value="AB_hydrolase_1"/>
</dbReference>
<dbReference type="PANTHER" id="PTHR37017:SF11">
    <property type="entry name" value="ESTERASE_LIPASE_THIOESTERASE DOMAIN-CONTAINING PROTEIN"/>
    <property type="match status" value="1"/>
</dbReference>
<dbReference type="Proteomes" id="UP000270471">
    <property type="component" value="Unassembled WGS sequence"/>
</dbReference>
<dbReference type="EMBL" id="PENI01000014">
    <property type="protein sequence ID" value="RMB83748.1"/>
    <property type="molecule type" value="Genomic_DNA"/>
</dbReference>
<proteinExistence type="predicted"/>
<gene>
    <name evidence="2" type="ORF">CTZ28_21745</name>
</gene>
<dbReference type="AlphaFoldDB" id="A0A3M0I604"/>
<protein>
    <recommendedName>
        <fullName evidence="1">AB hydrolase-1 domain-containing protein</fullName>
    </recommendedName>
</protein>
<comment type="caution">
    <text evidence="2">The sequence shown here is derived from an EMBL/GenBank/DDBJ whole genome shotgun (WGS) entry which is preliminary data.</text>
</comment>
<sequence length="241" mass="25029">MTRSVVLVHGACHGRWCWERVVPRLSALGVAAVAPELPYTSWEDDVACVRAAIAAAGGPALLVGHSLGGGPVCETGTDPAVSALGFVSALVVGPGETIRERLTAAGVAEELRDGSNPEIGAAMRVGEDGRITLDPEAAAAMFFSDCTPEDAALAASRLRSISPSSLGGRPGQAPWRDKPSNYLFCGEDQALADEVQEGYAAGLTGRRDRLTASHSPFWSRPDALAGVIADWAATPDLEVPE</sequence>
<evidence type="ECO:0000313" key="2">
    <source>
        <dbReference type="EMBL" id="RMB83748.1"/>
    </source>
</evidence>
<dbReference type="RefSeq" id="WP_121891373.1">
    <property type="nucleotide sequence ID" value="NZ_PENI01000014.1"/>
</dbReference>
<organism evidence="2 3">
    <name type="scientific">Streptomyces shenzhenensis</name>
    <dbReference type="NCBI Taxonomy" id="943815"/>
    <lineage>
        <taxon>Bacteria</taxon>
        <taxon>Bacillati</taxon>
        <taxon>Actinomycetota</taxon>
        <taxon>Actinomycetes</taxon>
        <taxon>Kitasatosporales</taxon>
        <taxon>Streptomycetaceae</taxon>
        <taxon>Streptomyces</taxon>
    </lineage>
</organism>
<name>A0A3M0I604_9ACTN</name>
<evidence type="ECO:0000313" key="3">
    <source>
        <dbReference type="Proteomes" id="UP000270471"/>
    </source>
</evidence>
<dbReference type="OrthoDB" id="9773549at2"/>
<feature type="domain" description="AB hydrolase-1" evidence="1">
    <location>
        <begin position="5"/>
        <end position="225"/>
    </location>
</feature>
<dbReference type="InterPro" id="IPR029058">
    <property type="entry name" value="AB_hydrolase_fold"/>
</dbReference>
<evidence type="ECO:0000259" key="1">
    <source>
        <dbReference type="Pfam" id="PF12697"/>
    </source>
</evidence>
<dbReference type="SUPFAM" id="SSF53474">
    <property type="entry name" value="alpha/beta-Hydrolases"/>
    <property type="match status" value="1"/>
</dbReference>
<dbReference type="Gene3D" id="3.40.50.1820">
    <property type="entry name" value="alpha/beta hydrolase"/>
    <property type="match status" value="1"/>
</dbReference>
<reference evidence="2 3" key="1">
    <citation type="submission" date="2017-11" db="EMBL/GenBank/DDBJ databases">
        <title>Draft genome of actinobacteria isolated from guarana (Paullinia cupana (Mart.) Ducke.</title>
        <authorList>
            <person name="Siqueira K.A."/>
            <person name="Liotti R.G."/>
            <person name="Mendes T.A.O."/>
            <person name="Soares M.A."/>
        </authorList>
    </citation>
    <scope>NUCLEOTIDE SEQUENCE [LARGE SCALE GENOMIC DNA]</scope>
    <source>
        <strain evidence="2 3">193</strain>
    </source>
</reference>
<dbReference type="GO" id="GO:0003824">
    <property type="term" value="F:catalytic activity"/>
    <property type="evidence" value="ECO:0007669"/>
    <property type="project" value="UniProtKB-ARBA"/>
</dbReference>